<keyword evidence="6" id="KW-1185">Reference proteome</keyword>
<dbReference type="InterPro" id="IPR013105">
    <property type="entry name" value="TPR_2"/>
</dbReference>
<evidence type="ECO:0000313" key="6">
    <source>
        <dbReference type="Proteomes" id="UP000652427"/>
    </source>
</evidence>
<keyword evidence="1" id="KW-0677">Repeat</keyword>
<evidence type="ECO:0000256" key="1">
    <source>
        <dbReference type="ARBA" id="ARBA00022737"/>
    </source>
</evidence>
<dbReference type="PROSITE" id="PS50005">
    <property type="entry name" value="TPR"/>
    <property type="match status" value="1"/>
</dbReference>
<dbReference type="SUPFAM" id="SSF48452">
    <property type="entry name" value="TPR-like"/>
    <property type="match status" value="1"/>
</dbReference>
<accession>A0ABX2N0T9</accession>
<keyword evidence="2 3" id="KW-0802">TPR repeat</keyword>
<dbReference type="InterPro" id="IPR019734">
    <property type="entry name" value="TPR_rpt"/>
</dbReference>
<dbReference type="Proteomes" id="UP000652427">
    <property type="component" value="Unassembled WGS sequence"/>
</dbReference>
<feature type="chain" id="PRO_5046050604" evidence="4">
    <location>
        <begin position="25"/>
        <end position="315"/>
    </location>
</feature>
<protein>
    <submittedName>
        <fullName evidence="5">Tetratricopeptide repeat protein</fullName>
    </submittedName>
</protein>
<organism evidence="5 6">
    <name type="scientific">Parasphingorhabdus flavimaris</name>
    <dbReference type="NCBI Taxonomy" id="266812"/>
    <lineage>
        <taxon>Bacteria</taxon>
        <taxon>Pseudomonadati</taxon>
        <taxon>Pseudomonadota</taxon>
        <taxon>Alphaproteobacteria</taxon>
        <taxon>Sphingomonadales</taxon>
        <taxon>Sphingomonadaceae</taxon>
        <taxon>Parasphingorhabdus</taxon>
    </lineage>
</organism>
<evidence type="ECO:0000256" key="4">
    <source>
        <dbReference type="SAM" id="SignalP"/>
    </source>
</evidence>
<evidence type="ECO:0000256" key="2">
    <source>
        <dbReference type="ARBA" id="ARBA00022803"/>
    </source>
</evidence>
<feature type="repeat" description="TPR" evidence="3">
    <location>
        <begin position="252"/>
        <end position="285"/>
    </location>
</feature>
<evidence type="ECO:0000313" key="5">
    <source>
        <dbReference type="EMBL" id="NVD27316.1"/>
    </source>
</evidence>
<comment type="caution">
    <text evidence="5">The sequence shown here is derived from an EMBL/GenBank/DDBJ whole genome shotgun (WGS) entry which is preliminary data.</text>
</comment>
<keyword evidence="4" id="KW-0732">Signal</keyword>
<dbReference type="Pfam" id="PF07719">
    <property type="entry name" value="TPR_2"/>
    <property type="match status" value="1"/>
</dbReference>
<dbReference type="RefSeq" id="WP_176278857.1">
    <property type="nucleotide sequence ID" value="NZ_JABWMH010000002.1"/>
</dbReference>
<name>A0ABX2N0T9_9SPHN</name>
<feature type="signal peptide" evidence="4">
    <location>
        <begin position="1"/>
        <end position="24"/>
    </location>
</feature>
<dbReference type="EMBL" id="JABWMH010000002">
    <property type="protein sequence ID" value="NVD27316.1"/>
    <property type="molecule type" value="Genomic_DNA"/>
</dbReference>
<dbReference type="Gene3D" id="1.25.40.10">
    <property type="entry name" value="Tetratricopeptide repeat domain"/>
    <property type="match status" value="1"/>
</dbReference>
<sequence>MNRLFTATVVGTLMLCSLSHVAQAEVLTIEGLTPAGAPEFAEIQTVAIDDFGGSDGRALAFELEDRLSAVTVFGQPYFDVIGGRSAVESDASLSGHVTAGIEEYETVAKRRRCVKRGEKDKCITYKNLEVDCLSRRIDFRAQVRATRYSDGRSIYTESFPAKDEQTVCFGDDEEFRSSETVIRSMVSDAATAVRDDLAPKEYRSDVRILESRKGMSKAEGQYFKAAIKMTKSDAAEACRMWDEAAENGLIHLSLAFNRGLCAEQRGDLDSALAHYDEAISLSPGKLEVTQSINRVSAHQRALDEWDLRQSGSAEN</sequence>
<gene>
    <name evidence="5" type="ORF">HUO14_05300</name>
</gene>
<dbReference type="SMART" id="SM00028">
    <property type="entry name" value="TPR"/>
    <property type="match status" value="1"/>
</dbReference>
<evidence type="ECO:0000256" key="3">
    <source>
        <dbReference type="PROSITE-ProRule" id="PRU00339"/>
    </source>
</evidence>
<proteinExistence type="predicted"/>
<dbReference type="InterPro" id="IPR011990">
    <property type="entry name" value="TPR-like_helical_dom_sf"/>
</dbReference>
<reference evidence="5 6" key="1">
    <citation type="submission" date="2020-06" db="EMBL/GenBank/DDBJ databases">
        <authorList>
            <person name="Kim S.-J."/>
            <person name="Park S.-J."/>
        </authorList>
    </citation>
    <scope>NUCLEOTIDE SEQUENCE [LARGE SCALE GENOMIC DNA]</scope>
    <source>
        <strain evidence="5 6">SW-151</strain>
    </source>
</reference>